<evidence type="ECO:0000313" key="2">
    <source>
        <dbReference type="Proteomes" id="UP000770717"/>
    </source>
</evidence>
<gene>
    <name evidence="1" type="ORF">GDO78_022395</name>
</gene>
<sequence length="83" mass="9348">MMVSNGWDAPFSKLCGRLSFPIFIVSCVYRVYVIEGITTHSGHPGVLKDHNWRQLTGNVRVNRNHTILSIANCSQPLKSFAFL</sequence>
<keyword evidence="2" id="KW-1185">Reference proteome</keyword>
<name>A0A8J6EQN0_ELECQ</name>
<organism evidence="1 2">
    <name type="scientific">Eleutherodactylus coqui</name>
    <name type="common">Puerto Rican coqui</name>
    <dbReference type="NCBI Taxonomy" id="57060"/>
    <lineage>
        <taxon>Eukaryota</taxon>
        <taxon>Metazoa</taxon>
        <taxon>Chordata</taxon>
        <taxon>Craniata</taxon>
        <taxon>Vertebrata</taxon>
        <taxon>Euteleostomi</taxon>
        <taxon>Amphibia</taxon>
        <taxon>Batrachia</taxon>
        <taxon>Anura</taxon>
        <taxon>Neobatrachia</taxon>
        <taxon>Hyloidea</taxon>
        <taxon>Eleutherodactylidae</taxon>
        <taxon>Eleutherodactylinae</taxon>
        <taxon>Eleutherodactylus</taxon>
        <taxon>Eleutherodactylus</taxon>
    </lineage>
</organism>
<dbReference type="OrthoDB" id="10045182at2759"/>
<evidence type="ECO:0000313" key="1">
    <source>
        <dbReference type="EMBL" id="KAG9473220.1"/>
    </source>
</evidence>
<dbReference type="AlphaFoldDB" id="A0A8J6EQN0"/>
<dbReference type="Proteomes" id="UP000770717">
    <property type="component" value="Unassembled WGS sequence"/>
</dbReference>
<dbReference type="EMBL" id="WNTK01000021">
    <property type="protein sequence ID" value="KAG9473220.1"/>
    <property type="molecule type" value="Genomic_DNA"/>
</dbReference>
<reference evidence="1" key="1">
    <citation type="thesis" date="2020" institute="ProQuest LLC" country="789 East Eisenhower Parkway, Ann Arbor, MI, USA">
        <title>Comparative Genomics and Chromosome Evolution.</title>
        <authorList>
            <person name="Mudd A.B."/>
        </authorList>
    </citation>
    <scope>NUCLEOTIDE SEQUENCE</scope>
    <source>
        <strain evidence="1">HN-11 Male</strain>
        <tissue evidence="1">Kidney and liver</tissue>
    </source>
</reference>
<comment type="caution">
    <text evidence="1">The sequence shown here is derived from an EMBL/GenBank/DDBJ whole genome shotgun (WGS) entry which is preliminary data.</text>
</comment>
<accession>A0A8J6EQN0</accession>
<protein>
    <submittedName>
        <fullName evidence="1">Uncharacterized protein</fullName>
    </submittedName>
</protein>
<proteinExistence type="predicted"/>